<dbReference type="InterPro" id="IPR032623">
    <property type="entry name" value="FecR_N"/>
</dbReference>
<accession>A0AA37VT64</accession>
<dbReference type="Gene3D" id="2.60.120.1440">
    <property type="match status" value="1"/>
</dbReference>
<evidence type="ECO:0000259" key="3">
    <source>
        <dbReference type="Pfam" id="PF16220"/>
    </source>
</evidence>
<feature type="domain" description="FecR protein" evidence="2">
    <location>
        <begin position="106"/>
        <end position="197"/>
    </location>
</feature>
<feature type="domain" description="FecR N-terminal" evidence="3">
    <location>
        <begin position="12"/>
        <end position="53"/>
    </location>
</feature>
<evidence type="ECO:0000259" key="2">
    <source>
        <dbReference type="Pfam" id="PF04773"/>
    </source>
</evidence>
<evidence type="ECO:0000313" key="5">
    <source>
        <dbReference type="Proteomes" id="UP001161257"/>
    </source>
</evidence>
<dbReference type="AlphaFoldDB" id="A0AA37VT64"/>
<evidence type="ECO:0000256" key="1">
    <source>
        <dbReference type="SAM" id="Phobius"/>
    </source>
</evidence>
<dbReference type="InterPro" id="IPR012373">
    <property type="entry name" value="Ferrdict_sens_TM"/>
</dbReference>
<feature type="transmembrane region" description="Helical" evidence="1">
    <location>
        <begin position="82"/>
        <end position="100"/>
    </location>
</feature>
<proteinExistence type="predicted"/>
<keyword evidence="1" id="KW-0472">Membrane</keyword>
<dbReference type="InterPro" id="IPR006860">
    <property type="entry name" value="FecR"/>
</dbReference>
<dbReference type="Pfam" id="PF16220">
    <property type="entry name" value="DUF4880"/>
    <property type="match status" value="1"/>
</dbReference>
<dbReference type="Gene3D" id="3.55.50.30">
    <property type="match status" value="1"/>
</dbReference>
<organism evidence="4 5">
    <name type="scientific">Pseudomonas putida</name>
    <name type="common">Arthrobacter siderocapsulatus</name>
    <dbReference type="NCBI Taxonomy" id="303"/>
    <lineage>
        <taxon>Bacteria</taxon>
        <taxon>Pseudomonadati</taxon>
        <taxon>Pseudomonadota</taxon>
        <taxon>Gammaproteobacteria</taxon>
        <taxon>Pseudomonadales</taxon>
        <taxon>Pseudomonadaceae</taxon>
        <taxon>Pseudomonas</taxon>
    </lineage>
</organism>
<dbReference type="PANTHER" id="PTHR30273">
    <property type="entry name" value="PERIPLASMIC SIGNAL SENSOR AND SIGMA FACTOR ACTIVATOR FECR-RELATED"/>
    <property type="match status" value="1"/>
</dbReference>
<dbReference type="PANTHER" id="PTHR30273:SF2">
    <property type="entry name" value="PROTEIN FECR"/>
    <property type="match status" value="1"/>
</dbReference>
<reference evidence="4" key="1">
    <citation type="submission" date="2023-01" db="EMBL/GenBank/DDBJ databases">
        <title>Whole-genome sequence of Pseudomonas putida NBRC 14671.</title>
        <authorList>
            <person name="Morohoshi T."/>
            <person name="Someya N."/>
        </authorList>
    </citation>
    <scope>NUCLEOTIDE SEQUENCE</scope>
    <source>
        <strain evidence="4">NBRC 14671</strain>
    </source>
</reference>
<keyword evidence="1" id="KW-1133">Transmembrane helix</keyword>
<gene>
    <name evidence="4" type="ORF">PPUN14671_40230</name>
</gene>
<evidence type="ECO:0000313" key="4">
    <source>
        <dbReference type="EMBL" id="GLO37187.1"/>
    </source>
</evidence>
<dbReference type="EMBL" id="BSKJ01000009">
    <property type="protein sequence ID" value="GLO37187.1"/>
    <property type="molecule type" value="Genomic_DNA"/>
</dbReference>
<name>A0AA37VT64_PSEPU</name>
<dbReference type="GO" id="GO:0016989">
    <property type="term" value="F:sigma factor antagonist activity"/>
    <property type="evidence" value="ECO:0007669"/>
    <property type="project" value="TreeGrafter"/>
</dbReference>
<dbReference type="Pfam" id="PF04773">
    <property type="entry name" value="FecR"/>
    <property type="match status" value="1"/>
</dbReference>
<keyword evidence="1" id="KW-0812">Transmembrane</keyword>
<dbReference type="PIRSF" id="PIRSF018266">
    <property type="entry name" value="FecR"/>
    <property type="match status" value="1"/>
</dbReference>
<sequence>MMNENDSHTPLDQALAWCVRLQDAGVTAAEREAFARWLAADPSHPAAWQRARQVWGVAGVAGHAHVAASRTPVRRIPRRRSVGLATAAALLLAFTVFALSPARRADYRTDVAQVRSWTLDDGSTVQLAPQTALDVSFSAGERRLRLYQGEAWFKVAPNPERPFIVEAAGGDVRALGTAFDVQVLEEGANVTVTEHSVRVSREGQQTEAGEGQALHYGAKGIGALRRVDPGQQLAWREQRLVFRDEPLTQVLQRLQPYSRAHLLLTDSSLAQLRVTAAVQAREAEAALQSLQVILPIRVTTVGPWLTLVRPARH</sequence>
<dbReference type="Proteomes" id="UP001161257">
    <property type="component" value="Unassembled WGS sequence"/>
</dbReference>
<comment type="caution">
    <text evidence="4">The sequence shown here is derived from an EMBL/GenBank/DDBJ whole genome shotgun (WGS) entry which is preliminary data.</text>
</comment>
<protein>
    <submittedName>
        <fullName evidence="4">Iron dicitrate transporter FecR</fullName>
    </submittedName>
</protein>